<dbReference type="GO" id="GO:0008270">
    <property type="term" value="F:zinc ion binding"/>
    <property type="evidence" value="ECO:0007669"/>
    <property type="project" value="UniProtKB-KW"/>
</dbReference>
<sequence length="182" mass="20753">MTGKLETTFKTLERVMTQANSMIENMVQVSEANLESERLKLRRLELETETKGIEKEQLEKTEARAQRAKLEADGKPVKCYRCNKLGHIAKDCPLETGAWFCYYCQEVKGYKREDCPNAGAQAGRFRGKRYKNTNFNKNKPNKAEQTNTKRVNNRGKIVKPDSKAKAKKATITAKAKKDKSES</sequence>
<dbReference type="RefSeq" id="XP_024882811.1">
    <property type="nucleotide sequence ID" value="XM_025027043.1"/>
</dbReference>
<evidence type="ECO:0000256" key="1">
    <source>
        <dbReference type="PROSITE-ProRule" id="PRU00047"/>
    </source>
</evidence>
<dbReference type="SUPFAM" id="SSF57756">
    <property type="entry name" value="Retrovirus zinc finger-like domains"/>
    <property type="match status" value="1"/>
</dbReference>
<feature type="domain" description="CCHC-type" evidence="4">
    <location>
        <begin position="78"/>
        <end position="93"/>
    </location>
</feature>
<accession>A0A6J1QPA9</accession>
<dbReference type="Pfam" id="PF00098">
    <property type="entry name" value="zf-CCHC"/>
    <property type="match status" value="1"/>
</dbReference>
<protein>
    <submittedName>
        <fullName evidence="6">Uncharacterized protein LOC112461705</fullName>
    </submittedName>
</protein>
<dbReference type="AlphaFoldDB" id="A0A6J1QPA9"/>
<organism evidence="5 6">
    <name type="scientific">Temnothorax curvispinosus</name>
    <dbReference type="NCBI Taxonomy" id="300111"/>
    <lineage>
        <taxon>Eukaryota</taxon>
        <taxon>Metazoa</taxon>
        <taxon>Ecdysozoa</taxon>
        <taxon>Arthropoda</taxon>
        <taxon>Hexapoda</taxon>
        <taxon>Insecta</taxon>
        <taxon>Pterygota</taxon>
        <taxon>Neoptera</taxon>
        <taxon>Endopterygota</taxon>
        <taxon>Hymenoptera</taxon>
        <taxon>Apocrita</taxon>
        <taxon>Aculeata</taxon>
        <taxon>Formicoidea</taxon>
        <taxon>Formicidae</taxon>
        <taxon>Myrmicinae</taxon>
        <taxon>Temnothorax</taxon>
    </lineage>
</organism>
<feature type="non-terminal residue" evidence="6">
    <location>
        <position position="182"/>
    </location>
</feature>
<dbReference type="GeneID" id="112461705"/>
<dbReference type="InterPro" id="IPR001878">
    <property type="entry name" value="Znf_CCHC"/>
</dbReference>
<proteinExistence type="predicted"/>
<evidence type="ECO:0000313" key="6">
    <source>
        <dbReference type="RefSeq" id="XP_024882811.1"/>
    </source>
</evidence>
<keyword evidence="2" id="KW-0175">Coiled coil</keyword>
<evidence type="ECO:0000256" key="2">
    <source>
        <dbReference type="SAM" id="Coils"/>
    </source>
</evidence>
<reference evidence="6" key="1">
    <citation type="submission" date="2025-08" db="UniProtKB">
        <authorList>
            <consortium name="RefSeq"/>
        </authorList>
    </citation>
    <scope>IDENTIFICATION</scope>
    <source>
        <tissue evidence="6">Whole body</tissue>
    </source>
</reference>
<evidence type="ECO:0000259" key="4">
    <source>
        <dbReference type="PROSITE" id="PS50158"/>
    </source>
</evidence>
<gene>
    <name evidence="6" type="primary">LOC112461705</name>
</gene>
<keyword evidence="1" id="KW-0479">Metal-binding</keyword>
<evidence type="ECO:0000256" key="3">
    <source>
        <dbReference type="SAM" id="MobiDB-lite"/>
    </source>
</evidence>
<dbReference type="Proteomes" id="UP000504618">
    <property type="component" value="Unplaced"/>
</dbReference>
<evidence type="ECO:0000313" key="5">
    <source>
        <dbReference type="Proteomes" id="UP000504618"/>
    </source>
</evidence>
<dbReference type="InterPro" id="IPR036875">
    <property type="entry name" value="Znf_CCHC_sf"/>
</dbReference>
<dbReference type="Gene3D" id="4.10.60.10">
    <property type="entry name" value="Zinc finger, CCHC-type"/>
    <property type="match status" value="1"/>
</dbReference>
<keyword evidence="1" id="KW-0863">Zinc-finger</keyword>
<name>A0A6J1QPA9_9HYME</name>
<dbReference type="SMART" id="SM00343">
    <property type="entry name" value="ZnF_C2HC"/>
    <property type="match status" value="2"/>
</dbReference>
<dbReference type="OrthoDB" id="7696379at2759"/>
<dbReference type="GO" id="GO:0003676">
    <property type="term" value="F:nucleic acid binding"/>
    <property type="evidence" value="ECO:0007669"/>
    <property type="project" value="InterPro"/>
</dbReference>
<dbReference type="PROSITE" id="PS50158">
    <property type="entry name" value="ZF_CCHC"/>
    <property type="match status" value="1"/>
</dbReference>
<feature type="region of interest" description="Disordered" evidence="3">
    <location>
        <begin position="130"/>
        <end position="182"/>
    </location>
</feature>
<keyword evidence="1" id="KW-0862">Zinc</keyword>
<keyword evidence="5" id="KW-1185">Reference proteome</keyword>
<feature type="coiled-coil region" evidence="2">
    <location>
        <begin position="27"/>
        <end position="73"/>
    </location>
</feature>